<evidence type="ECO:0000313" key="14">
    <source>
        <dbReference type="Proteomes" id="UP001154078"/>
    </source>
</evidence>
<comment type="domain">
    <text evidence="11">The histidine box domains are involved in binding the catalytic metal ions.</text>
</comment>
<dbReference type="Proteomes" id="UP001154078">
    <property type="component" value="Chromosome 6"/>
</dbReference>
<dbReference type="PANTHER" id="PTHR11351:SF61">
    <property type="entry name" value="RH14937P"/>
    <property type="match status" value="1"/>
</dbReference>
<protein>
    <submittedName>
        <fullName evidence="13">Uncharacterized protein</fullName>
    </submittedName>
</protein>
<keyword evidence="5" id="KW-0276">Fatty acid metabolism</keyword>
<evidence type="ECO:0000313" key="13">
    <source>
        <dbReference type="EMBL" id="CAH0558586.1"/>
    </source>
</evidence>
<evidence type="ECO:0000256" key="2">
    <source>
        <dbReference type="ARBA" id="ARBA00009295"/>
    </source>
</evidence>
<comment type="subcellular location">
    <subcellularLocation>
        <location evidence="1">Membrane</location>
        <topology evidence="1">Multi-pass membrane protein</topology>
    </subcellularLocation>
</comment>
<keyword evidence="10 11" id="KW-0275">Fatty acid biosynthesis</keyword>
<comment type="cofactor">
    <cofactor evidence="11">
        <name>Fe(2+)</name>
        <dbReference type="ChEBI" id="CHEBI:29033"/>
    </cofactor>
</comment>
<comment type="similarity">
    <text evidence="2 11">Belongs to the fatty acid desaturase type 1 family.</text>
</comment>
<evidence type="ECO:0000256" key="1">
    <source>
        <dbReference type="ARBA" id="ARBA00004141"/>
    </source>
</evidence>
<evidence type="ECO:0000256" key="10">
    <source>
        <dbReference type="ARBA" id="ARBA00023160"/>
    </source>
</evidence>
<gene>
    <name evidence="13" type="ORF">MELIAE_LOCUS8882</name>
</gene>
<dbReference type="PRINTS" id="PR00075">
    <property type="entry name" value="FACDDSATRASE"/>
</dbReference>
<dbReference type="InterPro" id="IPR015876">
    <property type="entry name" value="Acyl-CoA_DS"/>
</dbReference>
<dbReference type="GO" id="GO:0005506">
    <property type="term" value="F:iron ion binding"/>
    <property type="evidence" value="ECO:0007669"/>
    <property type="project" value="TreeGrafter"/>
</dbReference>
<organism evidence="13 14">
    <name type="scientific">Brassicogethes aeneus</name>
    <name type="common">Rape pollen beetle</name>
    <name type="synonym">Meligethes aeneus</name>
    <dbReference type="NCBI Taxonomy" id="1431903"/>
    <lineage>
        <taxon>Eukaryota</taxon>
        <taxon>Metazoa</taxon>
        <taxon>Ecdysozoa</taxon>
        <taxon>Arthropoda</taxon>
        <taxon>Hexapoda</taxon>
        <taxon>Insecta</taxon>
        <taxon>Pterygota</taxon>
        <taxon>Neoptera</taxon>
        <taxon>Endopterygota</taxon>
        <taxon>Coleoptera</taxon>
        <taxon>Polyphaga</taxon>
        <taxon>Cucujiformia</taxon>
        <taxon>Nitidulidae</taxon>
        <taxon>Meligethinae</taxon>
        <taxon>Brassicogethes</taxon>
    </lineage>
</organism>
<dbReference type="AlphaFoldDB" id="A0A9P0BA27"/>
<evidence type="ECO:0000256" key="7">
    <source>
        <dbReference type="ARBA" id="ARBA00023002"/>
    </source>
</evidence>
<keyword evidence="4 11" id="KW-0812">Transmembrane</keyword>
<keyword evidence="7 11" id="KW-0560">Oxidoreductase</keyword>
<evidence type="ECO:0000256" key="9">
    <source>
        <dbReference type="ARBA" id="ARBA00023136"/>
    </source>
</evidence>
<dbReference type="EMBL" id="OV121137">
    <property type="protein sequence ID" value="CAH0558586.1"/>
    <property type="molecule type" value="Genomic_DNA"/>
</dbReference>
<dbReference type="PANTHER" id="PTHR11351">
    <property type="entry name" value="ACYL-COA DESATURASE"/>
    <property type="match status" value="1"/>
</dbReference>
<keyword evidence="9 12" id="KW-0472">Membrane</keyword>
<evidence type="ECO:0000256" key="6">
    <source>
        <dbReference type="ARBA" id="ARBA00022989"/>
    </source>
</evidence>
<evidence type="ECO:0000256" key="12">
    <source>
        <dbReference type="SAM" id="Phobius"/>
    </source>
</evidence>
<dbReference type="GO" id="GO:0005789">
    <property type="term" value="C:endoplasmic reticulum membrane"/>
    <property type="evidence" value="ECO:0007669"/>
    <property type="project" value="TreeGrafter"/>
</dbReference>
<feature type="transmembrane region" description="Helical" evidence="12">
    <location>
        <begin position="69"/>
        <end position="89"/>
    </location>
</feature>
<evidence type="ECO:0000256" key="4">
    <source>
        <dbReference type="ARBA" id="ARBA00022692"/>
    </source>
</evidence>
<dbReference type="GO" id="GO:0006636">
    <property type="term" value="P:unsaturated fatty acid biosynthetic process"/>
    <property type="evidence" value="ECO:0007669"/>
    <property type="project" value="TreeGrafter"/>
</dbReference>
<dbReference type="GO" id="GO:0004768">
    <property type="term" value="F:stearoyl-CoA 9-desaturase activity"/>
    <property type="evidence" value="ECO:0007669"/>
    <property type="project" value="TreeGrafter"/>
</dbReference>
<name>A0A9P0BA27_BRAAE</name>
<reference evidence="13" key="1">
    <citation type="submission" date="2021-12" db="EMBL/GenBank/DDBJ databases">
        <authorList>
            <person name="King R."/>
        </authorList>
    </citation>
    <scope>NUCLEOTIDE SEQUENCE</scope>
</reference>
<keyword evidence="14" id="KW-1185">Reference proteome</keyword>
<keyword evidence="3 11" id="KW-0444">Lipid biosynthesis</keyword>
<evidence type="ECO:0000256" key="5">
    <source>
        <dbReference type="ARBA" id="ARBA00022832"/>
    </source>
</evidence>
<accession>A0A9P0BA27</accession>
<proteinExistence type="inferred from homology"/>
<dbReference type="OrthoDB" id="10260134at2759"/>
<evidence type="ECO:0000256" key="11">
    <source>
        <dbReference type="RuleBase" id="RU000581"/>
    </source>
</evidence>
<evidence type="ECO:0000256" key="8">
    <source>
        <dbReference type="ARBA" id="ARBA00023098"/>
    </source>
</evidence>
<keyword evidence="8" id="KW-0443">Lipid metabolism</keyword>
<keyword evidence="6 12" id="KW-1133">Transmembrane helix</keyword>
<evidence type="ECO:0000256" key="3">
    <source>
        <dbReference type="ARBA" id="ARBA00022516"/>
    </source>
</evidence>
<sequence>MNADIDEMQAIASKIITSMPDVCGKEGKSSNILDDFPSLLPDIYRCPTSLQAITGHKTSFGFHPHMPVLFQQVLLMVYISGFGITAGAHRLWSHRAYKAKWPLRLLLVFLFTITGQRATFSVRTIDQVVTKRNELAYAKASAHLLKYKICRHLGTRPLMKDRTGVSDCTAAIIAKAVLEDIGILSKPQSTQQDIAHGRQQCHK</sequence>